<evidence type="ECO:0000313" key="8">
    <source>
        <dbReference type="EMBL" id="QEK78971.1"/>
    </source>
</evidence>
<dbReference type="InterPro" id="IPR012732">
    <property type="entry name" value="Thia_CytX"/>
</dbReference>
<feature type="transmembrane region" description="Helical" evidence="7">
    <location>
        <begin position="182"/>
        <end position="201"/>
    </location>
</feature>
<dbReference type="InterPro" id="IPR026030">
    <property type="entry name" value="Pur-cyt_permease_Fcy2/21/22"/>
</dbReference>
<evidence type="ECO:0000256" key="4">
    <source>
        <dbReference type="ARBA" id="ARBA00022692"/>
    </source>
</evidence>
<dbReference type="OrthoDB" id="27121at2157"/>
<dbReference type="NCBIfam" id="TIGR02358">
    <property type="entry name" value="thia_cytX"/>
    <property type="match status" value="1"/>
</dbReference>
<dbReference type="InterPro" id="IPR030191">
    <property type="entry name" value="CodB"/>
</dbReference>
<sequence length="417" mass="45864">MYDIKPVKERIFDFWSNFSIWFGADFGIAVIWAGALLTPYLSLKEALLVIILGHLLGNAVMSLIAVEGQRTGLPTMVLSRAPLGGKGSVLPSILNYLQLIGWTAIMLIVGGKALDVIFPGTYRLWILILGILVTLWTLSGPERWRWLEKLSVVLLGILSVWLLYVIFSKYSFSELWNRPGEGGLPLLIALDLVIAMPLSWAPTIADYSRMAKSERDAAWGTYLGHLAGSAFCYFLGALSNIAVKQPDPISIIATYGLGIPAMLMVLVSTLNTTFMDIYSAAITWKNINPRANAKTQVILVGVLGTLLALVFPVDKYESFLLLIGGAFVPLAAIMITDFFLVNKGRYEVESLLEDRKVKVRGIISWLIGFLLYLGLTMEALIGVKVPVLSDLGNSIGASIPVFLISAIIYYLLERWGE</sequence>
<evidence type="ECO:0000313" key="9">
    <source>
        <dbReference type="Proteomes" id="UP000324354"/>
    </source>
</evidence>
<dbReference type="GO" id="GO:0015209">
    <property type="term" value="F:cytosine transmembrane transporter activity"/>
    <property type="evidence" value="ECO:0007669"/>
    <property type="project" value="InterPro"/>
</dbReference>
<feature type="transmembrane region" description="Helical" evidence="7">
    <location>
        <begin position="362"/>
        <end position="383"/>
    </location>
</feature>
<keyword evidence="5 7" id="KW-1133">Transmembrane helix</keyword>
<dbReference type="Proteomes" id="UP000324354">
    <property type="component" value="Chromosome"/>
</dbReference>
<feature type="transmembrane region" description="Helical" evidence="7">
    <location>
        <begin position="395"/>
        <end position="412"/>
    </location>
</feature>
<evidence type="ECO:0000256" key="2">
    <source>
        <dbReference type="ARBA" id="ARBA00008974"/>
    </source>
</evidence>
<evidence type="ECO:0000256" key="6">
    <source>
        <dbReference type="ARBA" id="ARBA00023136"/>
    </source>
</evidence>
<reference evidence="8 9" key="1">
    <citation type="submission" date="2017-08" db="EMBL/GenBank/DDBJ databases">
        <title>Resequencing and Reannotation of the genome of Pyrococcus furiosus type strain DSM3638.</title>
        <authorList>
            <person name="Reichelt R.M."/>
            <person name="Bunk B."/>
        </authorList>
    </citation>
    <scope>NUCLEOTIDE SEQUENCE [LARGE SCALE GENOMIC DNA]</scope>
    <source>
        <strain evidence="8 9">DSM 3638</strain>
    </source>
</reference>
<dbReference type="GeneID" id="13301931"/>
<dbReference type="PIRSF" id="PIRSF002744">
    <property type="entry name" value="Pur-cyt_permease"/>
    <property type="match status" value="1"/>
</dbReference>
<dbReference type="PANTHER" id="PTHR30569">
    <property type="entry name" value="CYTOSINE TRANSPORTER CODB"/>
    <property type="match status" value="1"/>
</dbReference>
<feature type="transmembrane region" description="Helical" evidence="7">
    <location>
        <begin position="249"/>
        <end position="274"/>
    </location>
</feature>
<dbReference type="Gene3D" id="1.10.4160.10">
    <property type="entry name" value="Hydantoin permease"/>
    <property type="match status" value="1"/>
</dbReference>
<keyword evidence="6 7" id="KW-0472">Membrane</keyword>
<feature type="transmembrane region" description="Helical" evidence="7">
    <location>
        <begin position="295"/>
        <end position="313"/>
    </location>
</feature>
<feature type="transmembrane region" description="Helical" evidence="7">
    <location>
        <begin position="20"/>
        <end position="40"/>
    </location>
</feature>
<dbReference type="RefSeq" id="WP_011012482.1">
    <property type="nucleotide sequence ID" value="NC_003413.1"/>
</dbReference>
<dbReference type="PANTHER" id="PTHR30569:SF0">
    <property type="entry name" value="CYTOSINE PERMEASE"/>
    <property type="match status" value="1"/>
</dbReference>
<evidence type="ECO:0000256" key="1">
    <source>
        <dbReference type="ARBA" id="ARBA00004141"/>
    </source>
</evidence>
<dbReference type="Pfam" id="PF02133">
    <property type="entry name" value="Transp_cyt_pur"/>
    <property type="match status" value="1"/>
</dbReference>
<comment type="similarity">
    <text evidence="2">Belongs to the purine-cytosine permease (2.A.39) family.</text>
</comment>
<evidence type="ECO:0000256" key="5">
    <source>
        <dbReference type="ARBA" id="ARBA00022989"/>
    </source>
</evidence>
<dbReference type="InterPro" id="IPR001248">
    <property type="entry name" value="Pur-cyt_permease"/>
</dbReference>
<keyword evidence="3" id="KW-0813">Transport</keyword>
<proteinExistence type="inferred from homology"/>
<dbReference type="EMBL" id="CP023154">
    <property type="protein sequence ID" value="QEK78971.1"/>
    <property type="molecule type" value="Genomic_DNA"/>
</dbReference>
<accession>A0A5C0XQI5</accession>
<feature type="transmembrane region" description="Helical" evidence="7">
    <location>
        <begin position="150"/>
        <end position="170"/>
    </location>
</feature>
<feature type="transmembrane region" description="Helical" evidence="7">
    <location>
        <begin position="46"/>
        <end position="66"/>
    </location>
</feature>
<feature type="transmembrane region" description="Helical" evidence="7">
    <location>
        <begin position="222"/>
        <end position="243"/>
    </location>
</feature>
<keyword evidence="4 7" id="KW-0812">Transmembrane</keyword>
<gene>
    <name evidence="8" type="ORF">PFDSM3638_06660</name>
</gene>
<feature type="transmembrane region" description="Helical" evidence="7">
    <location>
        <begin position="87"/>
        <end position="110"/>
    </location>
</feature>
<protein>
    <submittedName>
        <fullName evidence="8">Putative hydroxymethylpyrimidine transporter CytX</fullName>
    </submittedName>
</protein>
<organism evidence="8 9">
    <name type="scientific">Pyrococcus furiosus (strain ATCC 43587 / DSM 3638 / JCM 8422 / Vc1)</name>
    <dbReference type="NCBI Taxonomy" id="186497"/>
    <lineage>
        <taxon>Archaea</taxon>
        <taxon>Methanobacteriati</taxon>
        <taxon>Methanobacteriota</taxon>
        <taxon>Thermococci</taxon>
        <taxon>Thermococcales</taxon>
        <taxon>Thermococcaceae</taxon>
        <taxon>Pyrococcus</taxon>
    </lineage>
</organism>
<feature type="transmembrane region" description="Helical" evidence="7">
    <location>
        <begin position="319"/>
        <end position="341"/>
    </location>
</feature>
<evidence type="ECO:0000256" key="7">
    <source>
        <dbReference type="SAM" id="Phobius"/>
    </source>
</evidence>
<dbReference type="CDD" id="cd11484">
    <property type="entry name" value="SLC-NCS1sbd_CobB-like"/>
    <property type="match status" value="1"/>
</dbReference>
<feature type="transmembrane region" description="Helical" evidence="7">
    <location>
        <begin position="122"/>
        <end position="138"/>
    </location>
</feature>
<comment type="subcellular location">
    <subcellularLocation>
        <location evidence="1">Membrane</location>
        <topology evidence="1">Multi-pass membrane protein</topology>
    </subcellularLocation>
</comment>
<dbReference type="AlphaFoldDB" id="A0A5C0XQI5"/>
<evidence type="ECO:0000256" key="3">
    <source>
        <dbReference type="ARBA" id="ARBA00022448"/>
    </source>
</evidence>
<dbReference type="GO" id="GO:0005886">
    <property type="term" value="C:plasma membrane"/>
    <property type="evidence" value="ECO:0007669"/>
    <property type="project" value="TreeGrafter"/>
</dbReference>
<name>A0A5C0XQI5_PYRFU</name>
<dbReference type="GeneID" id="41713139"/>